<evidence type="ECO:0000313" key="5">
    <source>
        <dbReference type="Proteomes" id="UP000256710"/>
    </source>
</evidence>
<sequence>MHCVSACAGGSTHPREARNDRRHASAENLQRLVWQGAPAFQMPRPDAARAGQRGKADVGANGPGPRKILVQPAASQARENGRKKYVSELKRMATQLEEGGLLLRRIQKYLTDTRLTQQI</sequence>
<geneLocation type="plasmid" evidence="3">
    <name>II</name>
</geneLocation>
<evidence type="ECO:0000313" key="3">
    <source>
        <dbReference type="EMBL" id="SPD60702.1"/>
    </source>
</evidence>
<keyword evidence="3" id="KW-0614">Plasmid</keyword>
<evidence type="ECO:0000313" key="4">
    <source>
        <dbReference type="Proteomes" id="UP000255168"/>
    </source>
</evidence>
<protein>
    <submittedName>
        <fullName evidence="3">Uncharacterized protein</fullName>
    </submittedName>
</protein>
<organism evidence="3 4">
    <name type="scientific">Cupriavidus neocaledonicus</name>
    <dbReference type="NCBI Taxonomy" id="1040979"/>
    <lineage>
        <taxon>Bacteria</taxon>
        <taxon>Pseudomonadati</taxon>
        <taxon>Pseudomonadota</taxon>
        <taxon>Betaproteobacteria</taxon>
        <taxon>Burkholderiales</taxon>
        <taxon>Burkholderiaceae</taxon>
        <taxon>Cupriavidus</taxon>
    </lineage>
</organism>
<accession>A0A375HS28</accession>
<reference evidence="4 5" key="1">
    <citation type="submission" date="2018-01" db="EMBL/GenBank/DDBJ databases">
        <authorList>
            <person name="Clerissi C."/>
        </authorList>
    </citation>
    <scope>NUCLEOTIDE SEQUENCE [LARGE SCALE GENOMIC DNA]</scope>
    <source>
        <strain evidence="2">Cupriavidus taiwanensis STM 6082</strain>
        <strain evidence="3">Cupriavidus taiwanensis STM 6160</strain>
        <plasmid evidence="3">II</plasmid>
        <plasmid evidence="4">ii</plasmid>
    </source>
</reference>
<feature type="region of interest" description="Disordered" evidence="1">
    <location>
        <begin position="42"/>
        <end position="82"/>
    </location>
</feature>
<evidence type="ECO:0000256" key="1">
    <source>
        <dbReference type="SAM" id="MobiDB-lite"/>
    </source>
</evidence>
<proteinExistence type="predicted"/>
<dbReference type="EMBL" id="LT984807">
    <property type="protein sequence ID" value="SPD60702.1"/>
    <property type="molecule type" value="Genomic_DNA"/>
</dbReference>
<dbReference type="AlphaFoldDB" id="A0A375HS28"/>
<feature type="compositionally biased region" description="Basic and acidic residues" evidence="1">
    <location>
        <begin position="13"/>
        <end position="25"/>
    </location>
</feature>
<feature type="region of interest" description="Disordered" evidence="1">
    <location>
        <begin position="1"/>
        <end position="25"/>
    </location>
</feature>
<keyword evidence="5" id="KW-1185">Reference proteome</keyword>
<dbReference type="Proteomes" id="UP000255168">
    <property type="component" value="Plasmid II"/>
</dbReference>
<gene>
    <name evidence="2" type="ORF">CBM2605_B60003</name>
    <name evidence="3" type="ORF">CBM2607_MP21360</name>
</gene>
<geneLocation type="plasmid" evidence="4">
    <name>ii</name>
</geneLocation>
<dbReference type="EMBL" id="OFTC01000045">
    <property type="protein sequence ID" value="SOZ39961.1"/>
    <property type="molecule type" value="Genomic_DNA"/>
</dbReference>
<name>A0A375HS28_9BURK</name>
<dbReference type="Proteomes" id="UP000256710">
    <property type="component" value="Unassembled WGS sequence"/>
</dbReference>
<evidence type="ECO:0000313" key="2">
    <source>
        <dbReference type="EMBL" id="SOZ39961.1"/>
    </source>
</evidence>